<feature type="non-terminal residue" evidence="2">
    <location>
        <position position="493"/>
    </location>
</feature>
<evidence type="ECO:0000313" key="2">
    <source>
        <dbReference type="EMBL" id="MCM2393017.1"/>
    </source>
</evidence>
<comment type="caution">
    <text evidence="2">The sequence shown here is derived from an EMBL/GenBank/DDBJ whole genome shotgun (WGS) entry which is preliminary data.</text>
</comment>
<organism evidence="2 3">
    <name type="scientific">Streptomyces albipurpureus</name>
    <dbReference type="NCBI Taxonomy" id="2897419"/>
    <lineage>
        <taxon>Bacteria</taxon>
        <taxon>Bacillati</taxon>
        <taxon>Actinomycetota</taxon>
        <taxon>Actinomycetes</taxon>
        <taxon>Kitasatosporales</taxon>
        <taxon>Streptomycetaceae</taxon>
        <taxon>Streptomyces</taxon>
    </lineage>
</organism>
<name>A0ABT0UX87_9ACTN</name>
<dbReference type="CDD" id="cd19543">
    <property type="entry name" value="DCL_NRPS"/>
    <property type="match status" value="1"/>
</dbReference>
<dbReference type="PANTHER" id="PTHR45527">
    <property type="entry name" value="NONRIBOSOMAL PEPTIDE SYNTHETASE"/>
    <property type="match status" value="1"/>
</dbReference>
<reference evidence="2" key="1">
    <citation type="submission" date="2022-06" db="EMBL/GenBank/DDBJ databases">
        <title>Genome public.</title>
        <authorList>
            <person name="Sun Q."/>
        </authorList>
    </citation>
    <scope>NUCLEOTIDE SEQUENCE</scope>
    <source>
        <strain evidence="2">CWNU-1</strain>
    </source>
</reference>
<accession>A0ABT0UX87</accession>
<dbReference type="InterPro" id="IPR001242">
    <property type="entry name" value="Condensation_dom"/>
</dbReference>
<dbReference type="PANTHER" id="PTHR45527:SF1">
    <property type="entry name" value="FATTY ACID SYNTHASE"/>
    <property type="match status" value="1"/>
</dbReference>
<dbReference type="SUPFAM" id="SSF52777">
    <property type="entry name" value="CoA-dependent acyltransferases"/>
    <property type="match status" value="2"/>
</dbReference>
<dbReference type="Gene3D" id="3.30.559.30">
    <property type="entry name" value="Nonribosomal peptide synthetase, condensation domain"/>
    <property type="match status" value="1"/>
</dbReference>
<dbReference type="Proteomes" id="UP001431429">
    <property type="component" value="Unassembled WGS sequence"/>
</dbReference>
<evidence type="ECO:0000259" key="1">
    <source>
        <dbReference type="Pfam" id="PF00668"/>
    </source>
</evidence>
<dbReference type="EMBL" id="JAMQAW010000053">
    <property type="protein sequence ID" value="MCM2393017.1"/>
    <property type="molecule type" value="Genomic_DNA"/>
</dbReference>
<gene>
    <name evidence="2" type="ORF">NBG84_32850</name>
</gene>
<keyword evidence="3" id="KW-1185">Reference proteome</keyword>
<dbReference type="Gene3D" id="3.30.559.10">
    <property type="entry name" value="Chloramphenicol acetyltransferase-like domain"/>
    <property type="match status" value="1"/>
</dbReference>
<sequence>MNSSLTSWKTELEGLAVKRSKIEDLLPLSPLQEGIFFHSHYDESAADSYIVQVVASLRGNLDSGSLHSAVKSLLARHSSLRLRFRYRKSGKPIQMVMRDVELPWREVDLRGHAATGREMELDRLIADDRRQRFDLSQAPLLRCTLVRVADEDYRFVWSSHHILLDGWSNALLFRELFTIYGQLGDESTLQFVPPYRDYLAWIAGQDSEAAVTAWKEALANLDGPTRLASAESGGTDVLPERVSNRLSRELTDSLVGAARDSGVTLNTLIQFSWATLLARMTGRTDIVFGATVAGRPPEIPGIETMVGLFINTIPIRVRLDGATSVRDTLVQLQDEQARLMQHHHLGLAHLQRMTGLDELFDTVVAFENYPVESASSTALGGTVDVDDVSVRDSTHYPLSLIVVPGERLELRLDFRVDSFDRAAVEVFAARLVRVLETVVADPRALVGDIDVLDPAERHQLLVGWNGTARVVSEAVLPQLFEEQAATTPDAVAV</sequence>
<feature type="domain" description="Condensation" evidence="1">
    <location>
        <begin position="23"/>
        <end position="461"/>
    </location>
</feature>
<dbReference type="RefSeq" id="WP_250923335.1">
    <property type="nucleotide sequence ID" value="NZ_JAMQAW010000053.1"/>
</dbReference>
<evidence type="ECO:0000313" key="3">
    <source>
        <dbReference type="Proteomes" id="UP001431429"/>
    </source>
</evidence>
<dbReference type="Pfam" id="PF00668">
    <property type="entry name" value="Condensation"/>
    <property type="match status" value="1"/>
</dbReference>
<proteinExistence type="predicted"/>
<protein>
    <submittedName>
        <fullName evidence="2">Condensation domain-containing protein</fullName>
    </submittedName>
</protein>
<dbReference type="InterPro" id="IPR023213">
    <property type="entry name" value="CAT-like_dom_sf"/>
</dbReference>